<reference evidence="1 2" key="1">
    <citation type="journal article" date="2016" name="DNA Res.">
        <title>Genome sequence of Aspergillus luchuensis NBRC 4314.</title>
        <authorList>
            <person name="Yamada O."/>
            <person name="Machida M."/>
            <person name="Hosoyama A."/>
            <person name="Goto M."/>
            <person name="Takahashi T."/>
            <person name="Futagami T."/>
            <person name="Yamagata Y."/>
            <person name="Takeuchi M."/>
            <person name="Kobayashi T."/>
            <person name="Koike H."/>
            <person name="Abe K."/>
            <person name="Asai K."/>
            <person name="Arita M."/>
            <person name="Fujita N."/>
            <person name="Fukuda K."/>
            <person name="Higa K."/>
            <person name="Horikawa H."/>
            <person name="Ishikawa T."/>
            <person name="Jinno K."/>
            <person name="Kato Y."/>
            <person name="Kirimura K."/>
            <person name="Mizutani O."/>
            <person name="Nakasone K."/>
            <person name="Sano M."/>
            <person name="Shiraishi Y."/>
            <person name="Tsukahara M."/>
            <person name="Gomi K."/>
        </authorList>
    </citation>
    <scope>NUCLEOTIDE SEQUENCE [LARGE SCALE GENOMIC DNA]</scope>
    <source>
        <strain evidence="1 2">RIB 2604</strain>
    </source>
</reference>
<gene>
    <name evidence="1" type="ORF">RIB2604_00101600</name>
</gene>
<evidence type="ECO:0000313" key="1">
    <source>
        <dbReference type="EMBL" id="GAT18666.1"/>
    </source>
</evidence>
<dbReference type="VEuPathDB" id="FungiDB:ASPFODRAFT_137922"/>
<protein>
    <submittedName>
        <fullName evidence="1">Uncharacterized protein</fullName>
    </submittedName>
</protein>
<sequence>MASLGIGCQYYITRNLFCSYITVEFCAVSYNPNHPRLFKEFIGKAISKAFFGDEQQLQCIKSKQIRNVEYVGYKNVQRTETPIKSPQVIVVALLEPVPGQNLKAVWKPAPELTPAKIRELQEMGTTLGLILVEVVVLSDLRRVVKLYHSRTQITTTPSSTEKIVKPYLIES</sequence>
<proteinExistence type="predicted"/>
<name>A0A146EXA6_ASPKA</name>
<accession>A0A146EXA6</accession>
<comment type="caution">
    <text evidence="1">The sequence shown here is derived from an EMBL/GenBank/DDBJ whole genome shotgun (WGS) entry which is preliminary data.</text>
</comment>
<dbReference type="Proteomes" id="UP000075230">
    <property type="component" value="Unassembled WGS sequence"/>
</dbReference>
<dbReference type="EMBL" id="BCWF01000001">
    <property type="protein sequence ID" value="GAT18666.1"/>
    <property type="molecule type" value="Genomic_DNA"/>
</dbReference>
<reference evidence="2" key="2">
    <citation type="submission" date="2016-02" db="EMBL/GenBank/DDBJ databases">
        <title>Genome sequencing of Aspergillus luchuensis NBRC 4314.</title>
        <authorList>
            <person name="Yamada O."/>
        </authorList>
    </citation>
    <scope>NUCLEOTIDE SEQUENCE [LARGE SCALE GENOMIC DNA]</scope>
    <source>
        <strain evidence="2">RIB 2604</strain>
    </source>
</reference>
<dbReference type="AlphaFoldDB" id="A0A146EXA6"/>
<organism evidence="1 2">
    <name type="scientific">Aspergillus kawachii</name>
    <name type="common">White koji mold</name>
    <name type="synonym">Aspergillus awamori var. kawachi</name>
    <dbReference type="NCBI Taxonomy" id="1069201"/>
    <lineage>
        <taxon>Eukaryota</taxon>
        <taxon>Fungi</taxon>
        <taxon>Dikarya</taxon>
        <taxon>Ascomycota</taxon>
        <taxon>Pezizomycotina</taxon>
        <taxon>Eurotiomycetes</taxon>
        <taxon>Eurotiomycetidae</taxon>
        <taxon>Eurotiales</taxon>
        <taxon>Aspergillaceae</taxon>
        <taxon>Aspergillus</taxon>
        <taxon>Aspergillus subgen. Circumdati</taxon>
    </lineage>
</organism>
<evidence type="ECO:0000313" key="2">
    <source>
        <dbReference type="Proteomes" id="UP000075230"/>
    </source>
</evidence>